<keyword evidence="13" id="KW-1185">Reference proteome</keyword>
<dbReference type="PANTHER" id="PTHR43833:SF5">
    <property type="entry name" value="TRK SYSTEM POTASSIUM UPTAKE PROTEIN TRKA"/>
    <property type="match status" value="1"/>
</dbReference>
<name>A0A1L9C1N2_9EURY</name>
<reference evidence="13" key="3">
    <citation type="submission" date="2017-04" db="EMBL/GenBank/DDBJ databases">
        <authorList>
            <person name="Varghese N."/>
            <person name="Submissions S."/>
        </authorList>
    </citation>
    <scope>NUCLEOTIDE SEQUENCE [LARGE SCALE GENOMIC DNA]</scope>
    <source>
        <strain evidence="13">FDF-1</strain>
    </source>
</reference>
<reference evidence="11" key="2">
    <citation type="submission" date="2017-04" db="EMBL/GenBank/DDBJ databases">
        <authorList>
            <person name="Afonso C.L."/>
            <person name="Miller P.J."/>
            <person name="Scott M.A."/>
            <person name="Spackman E."/>
            <person name="Goraichik I."/>
            <person name="Dimitrov K.M."/>
            <person name="Suarez D.L."/>
            <person name="Swayne D.E."/>
        </authorList>
    </citation>
    <scope>NUCLEOTIDE SEQUENCE [LARGE SCALE GENOMIC DNA]</scope>
    <source>
        <strain evidence="11">FDF-1</strain>
    </source>
</reference>
<dbReference type="Gene3D" id="3.30.70.1450">
    <property type="entry name" value="Regulator of K+ conductance, C-terminal domain"/>
    <property type="match status" value="2"/>
</dbReference>
<keyword evidence="2" id="KW-0813">Transport</keyword>
<evidence type="ECO:0000313" key="14">
    <source>
        <dbReference type="Proteomes" id="UP000278252"/>
    </source>
</evidence>
<evidence type="ECO:0000256" key="5">
    <source>
        <dbReference type="ARBA" id="ARBA00023027"/>
    </source>
</evidence>
<gene>
    <name evidence="10" type="primary">trkA</name>
    <name evidence="10" type="ORF">EFE41_10290</name>
    <name evidence="9" type="ORF">MPF_2038</name>
    <name evidence="11" type="ORF">SAMN06264941_2129</name>
</gene>
<dbReference type="Proteomes" id="UP000193969">
    <property type="component" value="Unassembled WGS sequence"/>
</dbReference>
<dbReference type="InterPro" id="IPR006036">
    <property type="entry name" value="K_uptake_TrkA"/>
</dbReference>
<dbReference type="InterPro" id="IPR006037">
    <property type="entry name" value="RCK_C"/>
</dbReference>
<dbReference type="InterPro" id="IPR036291">
    <property type="entry name" value="NAD(P)-bd_dom_sf"/>
</dbReference>
<evidence type="ECO:0000256" key="1">
    <source>
        <dbReference type="ARBA" id="ARBA00003660"/>
    </source>
</evidence>
<organism evidence="9 12">
    <name type="scientific">Methanohalophilus portucalensis FDF-1</name>
    <dbReference type="NCBI Taxonomy" id="523843"/>
    <lineage>
        <taxon>Archaea</taxon>
        <taxon>Methanobacteriati</taxon>
        <taxon>Methanobacteriota</taxon>
        <taxon>Stenosarchaea group</taxon>
        <taxon>Methanomicrobia</taxon>
        <taxon>Methanosarcinales</taxon>
        <taxon>Methanosarcinaceae</taxon>
        <taxon>Methanohalophilus</taxon>
    </lineage>
</organism>
<evidence type="ECO:0000313" key="11">
    <source>
        <dbReference type="EMBL" id="SMH44892.1"/>
    </source>
</evidence>
<dbReference type="Proteomes" id="UP000278252">
    <property type="component" value="Unassembled WGS sequence"/>
</dbReference>
<dbReference type="NCBIfam" id="NF007036">
    <property type="entry name" value="PRK09496.2-3"/>
    <property type="match status" value="1"/>
</dbReference>
<evidence type="ECO:0000313" key="9">
    <source>
        <dbReference type="EMBL" id="OJH48435.1"/>
    </source>
</evidence>
<evidence type="ECO:0000256" key="2">
    <source>
        <dbReference type="ARBA" id="ARBA00022448"/>
    </source>
</evidence>
<reference evidence="9 12" key="1">
    <citation type="submission" date="2014-12" db="EMBL/GenBank/DDBJ databases">
        <title>The genome sequence of Methanohalophilus portucalensis strain FDF1.</title>
        <authorList>
            <person name="Lai M.-C."/>
            <person name="Lai S.-J."/>
        </authorList>
    </citation>
    <scope>NUCLEOTIDE SEQUENCE [LARGE SCALE GENOMIC DNA]</scope>
    <source>
        <strain evidence="9 12">FDF-1</strain>
    </source>
</reference>
<evidence type="ECO:0000259" key="7">
    <source>
        <dbReference type="PROSITE" id="PS51201"/>
    </source>
</evidence>
<keyword evidence="3" id="KW-0633">Potassium transport</keyword>
<evidence type="ECO:0000313" key="10">
    <source>
        <dbReference type="EMBL" id="RNI08551.1"/>
    </source>
</evidence>
<reference evidence="10 14" key="4">
    <citation type="submission" date="2018-10" db="EMBL/GenBank/DDBJ databases">
        <title>Cultivation of a novel Methanohalophilus strain from Kebrit Deep of the Red Sea and a genomic comparison of members of the genus Methanohalophilus.</title>
        <authorList>
            <person name="Guan Y."/>
            <person name="Ngugi D.K."/>
            <person name="Stingl U."/>
        </authorList>
    </citation>
    <scope>NUCLEOTIDE SEQUENCE [LARGE SCALE GENOMIC DNA]</scope>
    <source>
        <strain evidence="10 14">DSM 7471</strain>
    </source>
</reference>
<evidence type="ECO:0000256" key="6">
    <source>
        <dbReference type="ARBA" id="ARBA00023065"/>
    </source>
</evidence>
<dbReference type="InterPro" id="IPR050721">
    <property type="entry name" value="Trk_Ktr_HKT_K-transport"/>
</dbReference>
<dbReference type="GO" id="GO:0015079">
    <property type="term" value="F:potassium ion transmembrane transporter activity"/>
    <property type="evidence" value="ECO:0007669"/>
    <property type="project" value="InterPro"/>
</dbReference>
<comment type="function">
    <text evidence="1">Part of a potassium transport system.</text>
</comment>
<keyword evidence="6" id="KW-0406">Ion transport</keyword>
<dbReference type="AlphaFoldDB" id="A0A1L9C1N2"/>
<dbReference type="InterPro" id="IPR003148">
    <property type="entry name" value="RCK_N"/>
</dbReference>
<dbReference type="OrthoDB" id="27588at2157"/>
<dbReference type="PROSITE" id="PS51201">
    <property type="entry name" value="RCK_N"/>
    <property type="match status" value="2"/>
</dbReference>
<dbReference type="PROSITE" id="PS51202">
    <property type="entry name" value="RCK_C"/>
    <property type="match status" value="2"/>
</dbReference>
<accession>A0A1L9C1N2</accession>
<dbReference type="PANTHER" id="PTHR43833">
    <property type="entry name" value="POTASSIUM CHANNEL PROTEIN 2-RELATED-RELATED"/>
    <property type="match status" value="1"/>
</dbReference>
<dbReference type="EMBL" id="RJJH01000016">
    <property type="protein sequence ID" value="RNI08551.1"/>
    <property type="molecule type" value="Genomic_DNA"/>
</dbReference>
<feature type="domain" description="RCK C-terminal" evidence="8">
    <location>
        <begin position="362"/>
        <end position="442"/>
    </location>
</feature>
<feature type="domain" description="RCK N-terminal" evidence="7">
    <location>
        <begin position="1"/>
        <end position="121"/>
    </location>
</feature>
<dbReference type="EMBL" id="JWTK01000009">
    <property type="protein sequence ID" value="OJH48435.1"/>
    <property type="molecule type" value="Genomic_DNA"/>
</dbReference>
<dbReference type="NCBIfam" id="NF007039">
    <property type="entry name" value="PRK09496.3-2"/>
    <property type="match status" value="1"/>
</dbReference>
<dbReference type="GO" id="GO:0005886">
    <property type="term" value="C:plasma membrane"/>
    <property type="evidence" value="ECO:0007669"/>
    <property type="project" value="InterPro"/>
</dbReference>
<dbReference type="RefSeq" id="WP_072361891.1">
    <property type="nucleotide sequence ID" value="NZ_FXBN01000005.1"/>
</dbReference>
<dbReference type="Gene3D" id="3.40.50.720">
    <property type="entry name" value="NAD(P)-binding Rossmann-like Domain"/>
    <property type="match status" value="2"/>
</dbReference>
<dbReference type="Proteomes" id="UP000185713">
    <property type="component" value="Unassembled WGS sequence"/>
</dbReference>
<feature type="domain" description="RCK N-terminal" evidence="7">
    <location>
        <begin position="225"/>
        <end position="342"/>
    </location>
</feature>
<evidence type="ECO:0000256" key="3">
    <source>
        <dbReference type="ARBA" id="ARBA00022538"/>
    </source>
</evidence>
<dbReference type="STRING" id="523843.SAMN06264941_2129"/>
<dbReference type="Pfam" id="PF02254">
    <property type="entry name" value="TrkA_N"/>
    <property type="match status" value="2"/>
</dbReference>
<evidence type="ECO:0000256" key="4">
    <source>
        <dbReference type="ARBA" id="ARBA00022958"/>
    </source>
</evidence>
<dbReference type="NCBIfam" id="NF007041">
    <property type="entry name" value="PRK09496.3-4"/>
    <property type="match status" value="1"/>
</dbReference>
<protein>
    <submittedName>
        <fullName evidence="10">Trk system potassium transporter TrkA</fullName>
    </submittedName>
    <submittedName>
        <fullName evidence="11">Trk system potassium uptake protein TrkA</fullName>
    </submittedName>
    <submittedName>
        <fullName evidence="9">TrkA-N domain protein</fullName>
    </submittedName>
</protein>
<dbReference type="PRINTS" id="PR00335">
    <property type="entry name" value="KUPTAKETRKA"/>
</dbReference>
<dbReference type="NCBIfam" id="NF007031">
    <property type="entry name" value="PRK09496.1-2"/>
    <property type="match status" value="1"/>
</dbReference>
<feature type="domain" description="RCK C-terminal" evidence="8">
    <location>
        <begin position="141"/>
        <end position="222"/>
    </location>
</feature>
<keyword evidence="4" id="KW-0630">Potassium</keyword>
<dbReference type="EMBL" id="FXBN01000005">
    <property type="protein sequence ID" value="SMH44892.1"/>
    <property type="molecule type" value="Genomic_DNA"/>
</dbReference>
<dbReference type="SUPFAM" id="SSF51735">
    <property type="entry name" value="NAD(P)-binding Rossmann-fold domains"/>
    <property type="match status" value="2"/>
</dbReference>
<dbReference type="Pfam" id="PF02080">
    <property type="entry name" value="TrkA_C"/>
    <property type="match status" value="2"/>
</dbReference>
<dbReference type="InterPro" id="IPR036721">
    <property type="entry name" value="RCK_C_sf"/>
</dbReference>
<evidence type="ECO:0000259" key="8">
    <source>
        <dbReference type="PROSITE" id="PS51202"/>
    </source>
</evidence>
<evidence type="ECO:0000313" key="13">
    <source>
        <dbReference type="Proteomes" id="UP000193969"/>
    </source>
</evidence>
<dbReference type="SUPFAM" id="SSF116726">
    <property type="entry name" value="TrkA C-terminal domain-like"/>
    <property type="match status" value="2"/>
</dbReference>
<proteinExistence type="predicted"/>
<dbReference type="NCBIfam" id="NF007034">
    <property type="entry name" value="PRK09496.2-1"/>
    <property type="match status" value="1"/>
</dbReference>
<evidence type="ECO:0000313" key="12">
    <source>
        <dbReference type="Proteomes" id="UP000185713"/>
    </source>
</evidence>
<sequence length="442" mass="48449">MKIVIIGAGEVGYHIAKSLYLENDIVVIDEDEDACQRVDELDVQVIMGNGANATILEKVLIDADLLLALTGDDEVNIVACMATKLIKQSSKTFKTMARVSNPDYIDRPVAKRTQVGIDVMICPELALASEIADILSIPSAIDSESFADGKIKMMEFVVKEDSHLVDKHIRDIGLFGCCIVSALFRGSQIIIPHGDDLIRAEDHIVIIGEKSAMKDISSFFGKIKKNTAMIIGGGIVGLYLAQLLETTDMKIKIIEKDRYRSEMVADNLKKTLVLWGDGSDLNLLKEEGVGEMDVVISVTNSDEKNLLCSLLAKQMGAKKVIVRADHFDYVPLFEMVGVDRAVSPREATINEVLKLTMGTGIEALTTIEGDKAEIVEYTVSKKSKINGKFLKNVNFPEGSIASMVINDDSTIVPRGNYKVKEGDHILVFSIPSVLPDVEKLFK</sequence>
<keyword evidence="5" id="KW-0520">NAD</keyword>